<dbReference type="PROSITE" id="PS50110">
    <property type="entry name" value="RESPONSE_REGULATORY"/>
    <property type="match status" value="1"/>
</dbReference>
<dbReference type="InterPro" id="IPR039420">
    <property type="entry name" value="WalR-like"/>
</dbReference>
<dbReference type="CDD" id="cd00383">
    <property type="entry name" value="trans_reg_C"/>
    <property type="match status" value="1"/>
</dbReference>
<evidence type="ECO:0000256" key="1">
    <source>
        <dbReference type="ARBA" id="ARBA00018672"/>
    </source>
</evidence>
<keyword evidence="2" id="KW-0805">Transcription regulation</keyword>
<dbReference type="SMART" id="SM00448">
    <property type="entry name" value="REC"/>
    <property type="match status" value="1"/>
</dbReference>
<evidence type="ECO:0000256" key="4">
    <source>
        <dbReference type="ARBA" id="ARBA00023163"/>
    </source>
</evidence>
<dbReference type="PROSITE" id="PS51755">
    <property type="entry name" value="OMPR_PHOB"/>
    <property type="match status" value="1"/>
</dbReference>
<dbReference type="SUPFAM" id="SSF52172">
    <property type="entry name" value="CheY-like"/>
    <property type="match status" value="1"/>
</dbReference>
<dbReference type="InterPro" id="IPR036388">
    <property type="entry name" value="WH-like_DNA-bd_sf"/>
</dbReference>
<evidence type="ECO:0000256" key="5">
    <source>
        <dbReference type="ARBA" id="ARBA00024867"/>
    </source>
</evidence>
<dbReference type="InterPro" id="IPR001789">
    <property type="entry name" value="Sig_transdc_resp-reg_receiver"/>
</dbReference>
<evidence type="ECO:0000256" key="6">
    <source>
        <dbReference type="PROSITE-ProRule" id="PRU00169"/>
    </source>
</evidence>
<dbReference type="InterPro" id="IPR011006">
    <property type="entry name" value="CheY-like_superfamily"/>
</dbReference>
<evidence type="ECO:0000313" key="11">
    <source>
        <dbReference type="Proteomes" id="UP000768567"/>
    </source>
</evidence>
<keyword evidence="6" id="KW-0597">Phosphoprotein</keyword>
<sequence>MYRIFVVEDDPVIAREVSRHLIALGYETACAEQLQDILPQFTAFAPQLVLLDLSLPYHNGYYWCRRLREVSDLPILFLSSAADNLNIVTAMDLGADDYIPKPFDLEVLAAKVQAILRRAYAYAKPADLVDCGGGAVLDLGTGVVKNGELSAELTKNELRILQTLLARRGHTVSRDTLMTALWATDCFVDENTLTVNVGRLRKKLEAAGLPGLIHTRKGEGYCIP</sequence>
<dbReference type="RefSeq" id="WP_193500882.1">
    <property type="nucleotide sequence ID" value="NZ_JADCKC010000002.1"/>
</dbReference>
<feature type="domain" description="Response regulatory" evidence="8">
    <location>
        <begin position="3"/>
        <end position="116"/>
    </location>
</feature>
<reference evidence="10 11" key="1">
    <citation type="submission" date="2020-10" db="EMBL/GenBank/DDBJ databases">
        <title>ChiBAC.</title>
        <authorList>
            <person name="Zenner C."/>
            <person name="Hitch T.C.A."/>
            <person name="Clavel T."/>
        </authorList>
    </citation>
    <scope>NUCLEOTIDE SEQUENCE [LARGE SCALE GENOMIC DNA]</scope>
    <source>
        <strain evidence="10 11">DSM 109015</strain>
    </source>
</reference>
<dbReference type="Pfam" id="PF00486">
    <property type="entry name" value="Trans_reg_C"/>
    <property type="match status" value="1"/>
</dbReference>
<dbReference type="SUPFAM" id="SSF46894">
    <property type="entry name" value="C-terminal effector domain of the bipartite response regulators"/>
    <property type="match status" value="1"/>
</dbReference>
<evidence type="ECO:0000259" key="9">
    <source>
        <dbReference type="PROSITE" id="PS51755"/>
    </source>
</evidence>
<dbReference type="Gene3D" id="3.40.50.2300">
    <property type="match status" value="1"/>
</dbReference>
<dbReference type="Gene3D" id="6.10.250.690">
    <property type="match status" value="1"/>
</dbReference>
<dbReference type="PANTHER" id="PTHR48111:SF43">
    <property type="entry name" value="STAGE 0 SPORULATION PROTEIN A HOMOLOG"/>
    <property type="match status" value="1"/>
</dbReference>
<protein>
    <recommendedName>
        <fullName evidence="1">Stage 0 sporulation protein A homolog</fullName>
    </recommendedName>
</protein>
<keyword evidence="11" id="KW-1185">Reference proteome</keyword>
<evidence type="ECO:0000256" key="3">
    <source>
        <dbReference type="ARBA" id="ARBA00023125"/>
    </source>
</evidence>
<feature type="DNA-binding region" description="OmpR/PhoB-type" evidence="7">
    <location>
        <begin position="126"/>
        <end position="224"/>
    </location>
</feature>
<dbReference type="PANTHER" id="PTHR48111">
    <property type="entry name" value="REGULATOR OF RPOS"/>
    <property type="match status" value="1"/>
</dbReference>
<dbReference type="SMART" id="SM00862">
    <property type="entry name" value="Trans_reg_C"/>
    <property type="match status" value="1"/>
</dbReference>
<feature type="domain" description="OmpR/PhoB-type" evidence="9">
    <location>
        <begin position="126"/>
        <end position="224"/>
    </location>
</feature>
<dbReference type="Pfam" id="PF00072">
    <property type="entry name" value="Response_reg"/>
    <property type="match status" value="1"/>
</dbReference>
<gene>
    <name evidence="10" type="ORF">INF35_06835</name>
</gene>
<dbReference type="Gene3D" id="1.10.10.10">
    <property type="entry name" value="Winged helix-like DNA-binding domain superfamily/Winged helix DNA-binding domain"/>
    <property type="match status" value="1"/>
</dbReference>
<organism evidence="10 11">
    <name type="scientific">Gemmiger gallinarum</name>
    <dbReference type="NCBI Taxonomy" id="2779354"/>
    <lineage>
        <taxon>Bacteria</taxon>
        <taxon>Bacillati</taxon>
        <taxon>Bacillota</taxon>
        <taxon>Clostridia</taxon>
        <taxon>Eubacteriales</taxon>
        <taxon>Gemmiger</taxon>
    </lineage>
</organism>
<comment type="caution">
    <text evidence="10">The sequence shown here is derived from an EMBL/GenBank/DDBJ whole genome shotgun (WGS) entry which is preliminary data.</text>
</comment>
<evidence type="ECO:0000313" key="10">
    <source>
        <dbReference type="EMBL" id="MBE5037495.1"/>
    </source>
</evidence>
<dbReference type="EMBL" id="JADCKC010000002">
    <property type="protein sequence ID" value="MBE5037495.1"/>
    <property type="molecule type" value="Genomic_DNA"/>
</dbReference>
<evidence type="ECO:0000256" key="7">
    <source>
        <dbReference type="PROSITE-ProRule" id="PRU01091"/>
    </source>
</evidence>
<dbReference type="Proteomes" id="UP000768567">
    <property type="component" value="Unassembled WGS sequence"/>
</dbReference>
<keyword evidence="3 7" id="KW-0238">DNA-binding</keyword>
<feature type="modified residue" description="4-aspartylphosphate" evidence="6">
    <location>
        <position position="52"/>
    </location>
</feature>
<evidence type="ECO:0000259" key="8">
    <source>
        <dbReference type="PROSITE" id="PS50110"/>
    </source>
</evidence>
<proteinExistence type="predicted"/>
<keyword evidence="4" id="KW-0804">Transcription</keyword>
<name>A0ABR9R3V3_9FIRM</name>
<evidence type="ECO:0000256" key="2">
    <source>
        <dbReference type="ARBA" id="ARBA00023015"/>
    </source>
</evidence>
<dbReference type="InterPro" id="IPR016032">
    <property type="entry name" value="Sig_transdc_resp-reg_C-effctor"/>
</dbReference>
<comment type="function">
    <text evidence="5">May play the central regulatory role in sporulation. It may be an element of the effector pathway responsible for the activation of sporulation genes in response to nutritional stress. Spo0A may act in concert with spo0H (a sigma factor) to control the expression of some genes that are critical to the sporulation process.</text>
</comment>
<dbReference type="InterPro" id="IPR001867">
    <property type="entry name" value="OmpR/PhoB-type_DNA-bd"/>
</dbReference>
<accession>A0ABR9R3V3</accession>